<keyword evidence="5 10" id="KW-0067">ATP-binding</keyword>
<feature type="domain" description="Helicase C-terminal" evidence="13">
    <location>
        <begin position="295"/>
        <end position="387"/>
    </location>
</feature>
<dbReference type="SUPFAM" id="SSF158702">
    <property type="entry name" value="Sec63 N-terminal domain-like"/>
    <property type="match status" value="1"/>
</dbReference>
<organism evidence="14 15">
    <name type="scientific">Nitrososphaera viennensis EN76</name>
    <dbReference type="NCBI Taxonomy" id="926571"/>
    <lineage>
        <taxon>Archaea</taxon>
        <taxon>Nitrososphaerota</taxon>
        <taxon>Nitrososphaeria</taxon>
        <taxon>Nitrososphaerales</taxon>
        <taxon>Nitrososphaeraceae</taxon>
        <taxon>Nitrososphaera</taxon>
    </lineage>
</organism>
<dbReference type="Gene3D" id="1.10.150.20">
    <property type="entry name" value="5' to 3' exonuclease, C-terminal subdomain"/>
    <property type="match status" value="1"/>
</dbReference>
<evidence type="ECO:0000256" key="8">
    <source>
        <dbReference type="ARBA" id="ARBA00023235"/>
    </source>
</evidence>
<dbReference type="Pfam" id="PF21280">
    <property type="entry name" value="Helicase_dom4_arc"/>
    <property type="match status" value="1"/>
</dbReference>
<evidence type="ECO:0000256" key="1">
    <source>
        <dbReference type="ARBA" id="ARBA00022741"/>
    </source>
</evidence>
<evidence type="ECO:0000259" key="13">
    <source>
        <dbReference type="SMART" id="SM00490"/>
    </source>
</evidence>
<dbReference type="GO" id="GO:0006281">
    <property type="term" value="P:DNA repair"/>
    <property type="evidence" value="ECO:0007669"/>
    <property type="project" value="UniProtKB-UniRule"/>
</dbReference>
<dbReference type="GO" id="GO:0003677">
    <property type="term" value="F:DNA binding"/>
    <property type="evidence" value="ECO:0007669"/>
    <property type="project" value="UniProtKB-UniRule"/>
</dbReference>
<feature type="binding site" evidence="10">
    <location>
        <position position="24"/>
    </location>
    <ligand>
        <name>ATP</name>
        <dbReference type="ChEBI" id="CHEBI:30616"/>
    </ligand>
</feature>
<feature type="domain" description="Helicase ATP-binding" evidence="12">
    <location>
        <begin position="16"/>
        <end position="214"/>
    </location>
</feature>
<dbReference type="KEGG" id="nvn:NVIE_013380"/>
<dbReference type="HAMAP" id="MF_00442">
    <property type="entry name" value="Helicase_Hel308"/>
    <property type="match status" value="1"/>
</dbReference>
<dbReference type="Gene3D" id="3.40.50.300">
    <property type="entry name" value="P-loop containing nucleotide triphosphate hydrolases"/>
    <property type="match status" value="2"/>
</dbReference>
<dbReference type="EMBL" id="CP007536">
    <property type="protein sequence ID" value="AIC15575.1"/>
    <property type="molecule type" value="Genomic_DNA"/>
</dbReference>
<keyword evidence="4 10" id="KW-0347">Helicase</keyword>
<keyword evidence="2 10" id="KW-0227">DNA damage</keyword>
<dbReference type="GO" id="GO:0005524">
    <property type="term" value="F:ATP binding"/>
    <property type="evidence" value="ECO:0007669"/>
    <property type="project" value="UniProtKB-UniRule"/>
</dbReference>
<dbReference type="SMART" id="SM00490">
    <property type="entry name" value="HELICc"/>
    <property type="match status" value="1"/>
</dbReference>
<comment type="catalytic activity">
    <reaction evidence="10">
        <text>ATP + H2O = ADP + phosphate + H(+)</text>
        <dbReference type="Rhea" id="RHEA:13065"/>
        <dbReference type="ChEBI" id="CHEBI:15377"/>
        <dbReference type="ChEBI" id="CHEBI:15378"/>
        <dbReference type="ChEBI" id="CHEBI:30616"/>
        <dbReference type="ChEBI" id="CHEBI:43474"/>
        <dbReference type="ChEBI" id="CHEBI:456216"/>
        <dbReference type="EC" id="5.6.2.4"/>
    </reaction>
</comment>
<evidence type="ECO:0000313" key="15">
    <source>
        <dbReference type="Proteomes" id="UP000027093"/>
    </source>
</evidence>
<evidence type="ECO:0000256" key="6">
    <source>
        <dbReference type="ARBA" id="ARBA00023125"/>
    </source>
</evidence>
<dbReference type="HOGENOM" id="CLU_006553_3_0_2"/>
<dbReference type="InterPro" id="IPR014001">
    <property type="entry name" value="Helicase_ATP-bd"/>
</dbReference>
<sequence>MQTMPDTVKAILGSLGYESLYPPQEKAMAAGILDGKSVLVTTPTASGKTLVAMMAIAKTLQKGKKAVYLTPLRALASEKASDLKALEGIDLGLGRQPKVMVATGDYDSSGKELAFADVIVLTNEKMDTLFRHGVEWLGEVGLFVADEVHLIGDRERGPTLEMMLTRIRKLYPDAQIVALSATVSNADEISDWLACALVESSWRPTKLVEGVYEYGSVRMGDGRTFRVQAGTSAPVDLAIDSLDNGGQALIFAETRKRASSLAAKAAEGVYRRLDKGAKELAAKAAAEILDKGDDAELTRTLAQLVGKGVAFHHAGLAPSSRKIVEESFKAGVVKLLTATPTLAAGVNLPARRVVVASILRYDGEYGGNVPISVMEYKQLCGRAGRPKYDTSGEAIIVAESTTATSGEEIYDHYVLGTPEPLRSQLAGDRAIRFHLLSTIASVPGMKKPEIMEVFASTLFARQYRSATVQFKVESALEYLESEELVKARNERYVATEFGKRTSLLYIDPQTAVDFRDALNRVEKGRRRHTLGFLHLVTQSPDFYPKLALRKKDPDEVSLLLQERRDELLYDMSEYDCSRSFWALAEWMEEAGDRTLGDRMGVEPGDMHRMVETGEWLAYSLYEVAKLLGREDMLSELYALRTRIRYGIKEELIPLVALEGVGRVRARALYAAGFTDVPKVAKAPQAKLASVPKIGPAVAEKIKAQLARRQAQ</sequence>
<dbReference type="InterPro" id="IPR036390">
    <property type="entry name" value="WH_DNA-bd_sf"/>
</dbReference>
<evidence type="ECO:0000259" key="11">
    <source>
        <dbReference type="SMART" id="SM00278"/>
    </source>
</evidence>
<protein>
    <recommendedName>
        <fullName evidence="10">ATP-dependent DNA helicase Hel308</fullName>
        <ecNumber evidence="10">5.6.2.4</ecNumber>
    </recommendedName>
    <alternativeName>
        <fullName evidence="10">DNA 3'-5' helicase Hel308</fullName>
    </alternativeName>
</protein>
<comment type="similarity">
    <text evidence="10">Belongs to the helicase family. Hel308 subfamily.</text>
</comment>
<keyword evidence="15" id="KW-1185">Reference proteome</keyword>
<dbReference type="InterPro" id="IPR050474">
    <property type="entry name" value="Hel308_SKI2-like"/>
</dbReference>
<dbReference type="CDD" id="cd18795">
    <property type="entry name" value="SF2_C_Ski2"/>
    <property type="match status" value="1"/>
</dbReference>
<dbReference type="InterPro" id="IPR048772">
    <property type="entry name" value="Hel308-like_dom4"/>
</dbReference>
<dbReference type="EC" id="5.6.2.4" evidence="10"/>
<dbReference type="OrthoDB" id="371946at2157"/>
<dbReference type="STRING" id="926571.NVIE_013380"/>
<dbReference type="Gene3D" id="1.10.3380.30">
    <property type="match status" value="1"/>
</dbReference>
<dbReference type="SMART" id="SM00487">
    <property type="entry name" value="DEXDc"/>
    <property type="match status" value="1"/>
</dbReference>
<keyword evidence="3 10" id="KW-0378">Hydrolase</keyword>
<evidence type="ECO:0000259" key="12">
    <source>
        <dbReference type="SMART" id="SM00487"/>
    </source>
</evidence>
<accession>A0A060HJX0</accession>
<evidence type="ECO:0000256" key="4">
    <source>
        <dbReference type="ARBA" id="ARBA00022806"/>
    </source>
</evidence>
<dbReference type="Pfam" id="PF14520">
    <property type="entry name" value="HHH_5"/>
    <property type="match status" value="1"/>
</dbReference>
<dbReference type="SUPFAM" id="SSF52540">
    <property type="entry name" value="P-loop containing nucleoside triphosphate hydrolases"/>
    <property type="match status" value="1"/>
</dbReference>
<reference evidence="14 15" key="1">
    <citation type="journal article" date="2014" name="Int. J. Syst. Evol. Microbiol.">
        <title>Nitrososphaera viennensis gen. nov., sp. nov., an aerobic and mesophilic, ammonia-oxidizing archaeon from soil and a member of the archaeal phylum Thaumarchaeota.</title>
        <authorList>
            <person name="Stieglmeier M."/>
            <person name="Klingl A."/>
            <person name="Alves R.J."/>
            <person name="Rittmann S.K."/>
            <person name="Melcher M."/>
            <person name="Leisch N."/>
            <person name="Schleper C."/>
        </authorList>
    </citation>
    <scope>NUCLEOTIDE SEQUENCE [LARGE SCALE GENOMIC DNA]</scope>
    <source>
        <strain evidence="14">EN76</strain>
    </source>
</reference>
<evidence type="ECO:0000256" key="3">
    <source>
        <dbReference type="ARBA" id="ARBA00022801"/>
    </source>
</evidence>
<dbReference type="Proteomes" id="UP000027093">
    <property type="component" value="Chromosome"/>
</dbReference>
<dbReference type="Pfam" id="PF00271">
    <property type="entry name" value="Helicase_C"/>
    <property type="match status" value="1"/>
</dbReference>
<keyword evidence="8 10" id="KW-0413">Isomerase</keyword>
<dbReference type="InterPro" id="IPR001650">
    <property type="entry name" value="Helicase_C-like"/>
</dbReference>
<dbReference type="SMART" id="SM00278">
    <property type="entry name" value="HhH1"/>
    <property type="match status" value="2"/>
</dbReference>
<dbReference type="GO" id="GO:0016887">
    <property type="term" value="F:ATP hydrolysis activity"/>
    <property type="evidence" value="ECO:0007669"/>
    <property type="project" value="RHEA"/>
</dbReference>
<dbReference type="InterPro" id="IPR003583">
    <property type="entry name" value="Hlx-hairpin-Hlx_DNA-bd_motif"/>
</dbReference>
<gene>
    <name evidence="10" type="primary">hel308</name>
    <name evidence="14" type="ORF">NVIE_013380</name>
</gene>
<evidence type="ECO:0000256" key="9">
    <source>
        <dbReference type="ARBA" id="ARBA00034617"/>
    </source>
</evidence>
<keyword evidence="7 10" id="KW-0234">DNA repair</keyword>
<name>A0A060HJX0_9ARCH</name>
<dbReference type="SUPFAM" id="SSF46785">
    <property type="entry name" value="Winged helix' DNA-binding domain"/>
    <property type="match status" value="1"/>
</dbReference>
<keyword evidence="1 10" id="KW-0547">Nucleotide-binding</keyword>
<dbReference type="InterPro" id="IPR027417">
    <property type="entry name" value="P-loop_NTPase"/>
</dbReference>
<keyword evidence="6 10" id="KW-0238">DNA-binding</keyword>
<dbReference type="GeneID" id="74946597"/>
<dbReference type="AlphaFoldDB" id="A0A060HJX0"/>
<evidence type="ECO:0000256" key="5">
    <source>
        <dbReference type="ARBA" id="ARBA00022840"/>
    </source>
</evidence>
<dbReference type="RefSeq" id="WP_075054549.1">
    <property type="nucleotide sequence ID" value="NZ_CP007536.1"/>
</dbReference>
<proteinExistence type="inferred from homology"/>
<evidence type="ECO:0000256" key="7">
    <source>
        <dbReference type="ARBA" id="ARBA00023204"/>
    </source>
</evidence>
<comment type="catalytic activity">
    <reaction evidence="9 10">
        <text>Couples ATP hydrolysis with the unwinding of duplex DNA by translocating in the 3'-5' direction.</text>
        <dbReference type="EC" id="5.6.2.4"/>
    </reaction>
</comment>
<feature type="domain" description="Helix-hairpin-helix DNA-binding motif class 1" evidence="11">
    <location>
        <begin position="652"/>
        <end position="671"/>
    </location>
</feature>
<dbReference type="InterPro" id="IPR022965">
    <property type="entry name" value="Helicase_Hel308"/>
</dbReference>
<evidence type="ECO:0000256" key="10">
    <source>
        <dbReference type="HAMAP-Rule" id="MF_00442"/>
    </source>
</evidence>
<dbReference type="PANTHER" id="PTHR47961">
    <property type="entry name" value="DNA POLYMERASE THETA, PUTATIVE (AFU_ORTHOLOGUE AFUA_1G05260)-RELATED"/>
    <property type="match status" value="1"/>
</dbReference>
<dbReference type="Pfam" id="PF00270">
    <property type="entry name" value="DEAD"/>
    <property type="match status" value="1"/>
</dbReference>
<dbReference type="PANTHER" id="PTHR47961:SF10">
    <property type="entry name" value="ATP-DEPENDENT DNA HELICASE HEL308"/>
    <property type="match status" value="1"/>
</dbReference>
<feature type="domain" description="Helix-hairpin-helix DNA-binding motif class 1" evidence="11">
    <location>
        <begin position="685"/>
        <end position="704"/>
    </location>
</feature>
<dbReference type="GO" id="GO:0043138">
    <property type="term" value="F:3'-5' DNA helicase activity"/>
    <property type="evidence" value="ECO:0007669"/>
    <property type="project" value="UniProtKB-UniRule"/>
</dbReference>
<evidence type="ECO:0000256" key="2">
    <source>
        <dbReference type="ARBA" id="ARBA00022763"/>
    </source>
</evidence>
<evidence type="ECO:0000313" key="14">
    <source>
        <dbReference type="EMBL" id="AIC15575.1"/>
    </source>
</evidence>
<dbReference type="InterPro" id="IPR011545">
    <property type="entry name" value="DEAD/DEAH_box_helicase_dom"/>
</dbReference>
<comment type="subunit">
    <text evidence="10">Monomer.</text>
</comment>
<comment type="function">
    <text evidence="10">DNA-dependent ATPase and 3'-5' DNA helicase that may be involved in repair of stalled replication forks.</text>
</comment>